<accession>A0ABS8G3W0</accession>
<keyword evidence="3 4" id="KW-0067">ATP-binding</keyword>
<reference evidence="6 7" key="1">
    <citation type="submission" date="2021-10" db="EMBL/GenBank/DDBJ databases">
        <title>Anaerobic single-cell dispensing facilitates the cultivation of human gut bacteria.</title>
        <authorList>
            <person name="Afrizal A."/>
        </authorList>
    </citation>
    <scope>NUCLEOTIDE SEQUENCE [LARGE SCALE GENOMIC DNA]</scope>
    <source>
        <strain evidence="6 7">CLA-AA-H200</strain>
    </source>
</reference>
<dbReference type="Gene3D" id="3.30.470.20">
    <property type="entry name" value="ATP-grasp fold, B domain"/>
    <property type="match status" value="1"/>
</dbReference>
<evidence type="ECO:0000313" key="7">
    <source>
        <dbReference type="Proteomes" id="UP001198151"/>
    </source>
</evidence>
<dbReference type="PANTHER" id="PTHR43585">
    <property type="entry name" value="FUMIPYRROLE BIOSYNTHESIS PROTEIN C"/>
    <property type="match status" value="1"/>
</dbReference>
<dbReference type="Gene3D" id="3.40.50.20">
    <property type="match status" value="1"/>
</dbReference>
<dbReference type="PANTHER" id="PTHR43585:SF2">
    <property type="entry name" value="ATP-GRASP ENZYME FSQD"/>
    <property type="match status" value="1"/>
</dbReference>
<name>A0ABS8G3W0_9FIRM</name>
<dbReference type="Pfam" id="PF13535">
    <property type="entry name" value="ATP-grasp_4"/>
    <property type="match status" value="1"/>
</dbReference>
<feature type="domain" description="ATP-grasp" evidence="5">
    <location>
        <begin position="106"/>
        <end position="300"/>
    </location>
</feature>
<gene>
    <name evidence="6" type="ORF">LKD70_18000</name>
</gene>
<keyword evidence="1" id="KW-0436">Ligase</keyword>
<dbReference type="PROSITE" id="PS50975">
    <property type="entry name" value="ATP_GRASP"/>
    <property type="match status" value="1"/>
</dbReference>
<evidence type="ECO:0000256" key="2">
    <source>
        <dbReference type="ARBA" id="ARBA00022741"/>
    </source>
</evidence>
<evidence type="ECO:0000256" key="1">
    <source>
        <dbReference type="ARBA" id="ARBA00022598"/>
    </source>
</evidence>
<comment type="caution">
    <text evidence="6">The sequence shown here is derived from an EMBL/GenBank/DDBJ whole genome shotgun (WGS) entry which is preliminary data.</text>
</comment>
<sequence>MKILVLPGTIWQVPLMKKIKSMGHELYLANPVKNEGVYEIADHFLETDIFAYNTIISYCKSEGIDIVMSEECDVATDAVARYNKALGANCISEEMADLFTNKFRMREFCKEHGFNPIPHCLCRTQSEAVEFYRQNGPKLIMKPLDSNASHGVFTIHSEKDIAEKFDETLGFSRNSKAVLLEKYIEGTEFTVDGIMTENGHVTLAISEKGHYEHNDNIANSLFFTQQNPRFGYDLLRKTNDELLNATGIPFALTHVEYKLQDGKYYLIEMAARGGGNLISAIIAPFMSGVDNYDYLIKKTLDSNYRCKITADIENDRTAILKFLDLPCEGGVVKAIHGEDYLQNDPRIKSYKLNFSVGDYIHQPESDSVRIGYYIICADTREEFDEVTKNISEKLKIDLEVE</sequence>
<dbReference type="EMBL" id="JAJEQX010000063">
    <property type="protein sequence ID" value="MCC2256273.1"/>
    <property type="molecule type" value="Genomic_DNA"/>
</dbReference>
<evidence type="ECO:0000256" key="3">
    <source>
        <dbReference type="ARBA" id="ARBA00022840"/>
    </source>
</evidence>
<evidence type="ECO:0000256" key="4">
    <source>
        <dbReference type="PROSITE-ProRule" id="PRU00409"/>
    </source>
</evidence>
<dbReference type="Proteomes" id="UP001198151">
    <property type="component" value="Unassembled WGS sequence"/>
</dbReference>
<dbReference type="Pfam" id="PF18603">
    <property type="entry name" value="LAL_C2"/>
    <property type="match status" value="1"/>
</dbReference>
<dbReference type="InterPro" id="IPR040570">
    <property type="entry name" value="LAL_C2"/>
</dbReference>
<keyword evidence="2 4" id="KW-0547">Nucleotide-binding</keyword>
<organism evidence="6 7">
    <name type="scientific">Ruminococcus turbiniformis</name>
    <dbReference type="NCBI Taxonomy" id="2881258"/>
    <lineage>
        <taxon>Bacteria</taxon>
        <taxon>Bacillati</taxon>
        <taxon>Bacillota</taxon>
        <taxon>Clostridia</taxon>
        <taxon>Eubacteriales</taxon>
        <taxon>Oscillospiraceae</taxon>
        <taxon>Ruminococcus</taxon>
    </lineage>
</organism>
<proteinExistence type="predicted"/>
<protein>
    <submittedName>
        <fullName evidence="6">ATP-grasp domain-containing protein</fullName>
    </submittedName>
</protein>
<dbReference type="SUPFAM" id="SSF56059">
    <property type="entry name" value="Glutathione synthetase ATP-binding domain-like"/>
    <property type="match status" value="1"/>
</dbReference>
<dbReference type="InterPro" id="IPR011761">
    <property type="entry name" value="ATP-grasp"/>
</dbReference>
<dbReference type="RefSeq" id="WP_227709247.1">
    <property type="nucleotide sequence ID" value="NZ_JAJEQX010000063.1"/>
</dbReference>
<keyword evidence="7" id="KW-1185">Reference proteome</keyword>
<evidence type="ECO:0000259" key="5">
    <source>
        <dbReference type="PROSITE" id="PS50975"/>
    </source>
</evidence>
<evidence type="ECO:0000313" key="6">
    <source>
        <dbReference type="EMBL" id="MCC2256273.1"/>
    </source>
</evidence>
<dbReference type="InterPro" id="IPR052032">
    <property type="entry name" value="ATP-dep_AA_Ligase"/>
</dbReference>